<organism evidence="1 2">
    <name type="scientific">Actinoplanes ianthinogenes</name>
    <dbReference type="NCBI Taxonomy" id="122358"/>
    <lineage>
        <taxon>Bacteria</taxon>
        <taxon>Bacillati</taxon>
        <taxon>Actinomycetota</taxon>
        <taxon>Actinomycetes</taxon>
        <taxon>Micromonosporales</taxon>
        <taxon>Micromonosporaceae</taxon>
        <taxon>Actinoplanes</taxon>
    </lineage>
</organism>
<keyword evidence="2" id="KW-1185">Reference proteome</keyword>
<name>A0ABM7LJD1_9ACTN</name>
<proteinExistence type="predicted"/>
<evidence type="ECO:0000313" key="1">
    <source>
        <dbReference type="EMBL" id="BCJ39351.1"/>
    </source>
</evidence>
<gene>
    <name evidence="1" type="ORF">Aiant_00080</name>
</gene>
<dbReference type="RefSeq" id="WP_189334232.1">
    <property type="nucleotide sequence ID" value="NZ_AP023356.1"/>
</dbReference>
<protein>
    <submittedName>
        <fullName evidence="1">Uncharacterized protein</fullName>
    </submittedName>
</protein>
<sequence length="80" mass="8297">MGTARHPPRAGAPGVALGRRVLGVNGPVVTLTLRWGSGAEAWLESVQPDHAHVPAVPLRVRALTGWFENGRGGTDVVGSP</sequence>
<evidence type="ECO:0000313" key="2">
    <source>
        <dbReference type="Proteomes" id="UP000676967"/>
    </source>
</evidence>
<reference evidence="1 2" key="1">
    <citation type="submission" date="2020-08" db="EMBL/GenBank/DDBJ databases">
        <title>Whole genome shotgun sequence of Actinoplanes ianthinogenes NBRC 13996.</title>
        <authorList>
            <person name="Komaki H."/>
            <person name="Tamura T."/>
        </authorList>
    </citation>
    <scope>NUCLEOTIDE SEQUENCE [LARGE SCALE GENOMIC DNA]</scope>
    <source>
        <strain evidence="1 2">NBRC 13996</strain>
    </source>
</reference>
<dbReference type="Proteomes" id="UP000676967">
    <property type="component" value="Chromosome"/>
</dbReference>
<accession>A0ABM7LJD1</accession>
<dbReference type="EMBL" id="AP023356">
    <property type="protein sequence ID" value="BCJ39351.1"/>
    <property type="molecule type" value="Genomic_DNA"/>
</dbReference>